<feature type="compositionally biased region" description="Polar residues" evidence="1">
    <location>
        <begin position="1"/>
        <end position="11"/>
    </location>
</feature>
<evidence type="ECO:0000313" key="2">
    <source>
        <dbReference type="EMBL" id="GAF91202.1"/>
    </source>
</evidence>
<proteinExistence type="predicted"/>
<organism evidence="2">
    <name type="scientific">marine sediment metagenome</name>
    <dbReference type="NCBI Taxonomy" id="412755"/>
    <lineage>
        <taxon>unclassified sequences</taxon>
        <taxon>metagenomes</taxon>
        <taxon>ecological metagenomes</taxon>
    </lineage>
</organism>
<dbReference type="EMBL" id="BARS01012885">
    <property type="protein sequence ID" value="GAF91202.1"/>
    <property type="molecule type" value="Genomic_DNA"/>
</dbReference>
<protein>
    <submittedName>
        <fullName evidence="2">Uncharacterized protein</fullName>
    </submittedName>
</protein>
<evidence type="ECO:0000256" key="1">
    <source>
        <dbReference type="SAM" id="MobiDB-lite"/>
    </source>
</evidence>
<name>X0TSP9_9ZZZZ</name>
<reference evidence="2" key="1">
    <citation type="journal article" date="2014" name="Front. Microbiol.">
        <title>High frequency of phylogenetically diverse reductive dehalogenase-homologous genes in deep subseafloor sedimentary metagenomes.</title>
        <authorList>
            <person name="Kawai M."/>
            <person name="Futagami T."/>
            <person name="Toyoda A."/>
            <person name="Takaki Y."/>
            <person name="Nishi S."/>
            <person name="Hori S."/>
            <person name="Arai W."/>
            <person name="Tsubouchi T."/>
            <person name="Morono Y."/>
            <person name="Uchiyama I."/>
            <person name="Ito T."/>
            <person name="Fujiyama A."/>
            <person name="Inagaki F."/>
            <person name="Takami H."/>
        </authorList>
    </citation>
    <scope>NUCLEOTIDE SEQUENCE</scope>
    <source>
        <strain evidence="2">Expedition CK06-06</strain>
    </source>
</reference>
<accession>X0TSP9</accession>
<feature type="non-terminal residue" evidence="2">
    <location>
        <position position="1"/>
    </location>
</feature>
<feature type="region of interest" description="Disordered" evidence="1">
    <location>
        <begin position="1"/>
        <end position="39"/>
    </location>
</feature>
<sequence>VRLQRYVQQNGALDAQDGESEVDVRDAQQLSARPLNRVQ</sequence>
<dbReference type="AlphaFoldDB" id="X0TSP9"/>
<gene>
    <name evidence="2" type="ORF">S01H1_22713</name>
</gene>
<comment type="caution">
    <text evidence="2">The sequence shown here is derived from an EMBL/GenBank/DDBJ whole genome shotgun (WGS) entry which is preliminary data.</text>
</comment>